<evidence type="ECO:0000313" key="3">
    <source>
        <dbReference type="Proteomes" id="UP001165383"/>
    </source>
</evidence>
<name>A0ABT0S9Z4_9SPHN</name>
<feature type="domain" description="DUF4440" evidence="1">
    <location>
        <begin position="46"/>
        <end position="149"/>
    </location>
</feature>
<gene>
    <name evidence="2" type="ORF">LZ518_08645</name>
</gene>
<dbReference type="InterPro" id="IPR027843">
    <property type="entry name" value="DUF4440"/>
</dbReference>
<organism evidence="2 3">
    <name type="scientific">Sphingomonas brevis</name>
    <dbReference type="NCBI Taxonomy" id="2908206"/>
    <lineage>
        <taxon>Bacteria</taxon>
        <taxon>Pseudomonadati</taxon>
        <taxon>Pseudomonadota</taxon>
        <taxon>Alphaproteobacteria</taxon>
        <taxon>Sphingomonadales</taxon>
        <taxon>Sphingomonadaceae</taxon>
        <taxon>Sphingomonas</taxon>
    </lineage>
</organism>
<dbReference type="Proteomes" id="UP001165383">
    <property type="component" value="Unassembled WGS sequence"/>
</dbReference>
<evidence type="ECO:0000259" key="1">
    <source>
        <dbReference type="Pfam" id="PF14534"/>
    </source>
</evidence>
<sequence>MNKLIWTAAALAMAACSPQGDGTAQVKQAAAAERPSDKESEAYMWKAEEDWAAQSVRPIPGLMERILADDYSGVSSRGDTRTKADQIKSQAEPLDGTFVSSKLDYVHYRHFGDTVIAQGQESLKRADGKPDVQLIWHDIWMFRDGKWQVVASQDSKLPPKS</sequence>
<dbReference type="Pfam" id="PF14534">
    <property type="entry name" value="DUF4440"/>
    <property type="match status" value="1"/>
</dbReference>
<keyword evidence="3" id="KW-1185">Reference proteome</keyword>
<accession>A0ABT0S9Z4</accession>
<comment type="caution">
    <text evidence="2">The sequence shown here is derived from an EMBL/GenBank/DDBJ whole genome shotgun (WGS) entry which is preliminary data.</text>
</comment>
<reference evidence="2" key="1">
    <citation type="submission" date="2022-05" db="EMBL/GenBank/DDBJ databases">
        <authorList>
            <person name="Jo J.-H."/>
            <person name="Im W.-T."/>
        </authorList>
    </citation>
    <scope>NUCLEOTIDE SEQUENCE</scope>
    <source>
        <strain evidence="2">RB56-2</strain>
    </source>
</reference>
<evidence type="ECO:0000313" key="2">
    <source>
        <dbReference type="EMBL" id="MCL6741197.1"/>
    </source>
</evidence>
<dbReference type="SUPFAM" id="SSF54427">
    <property type="entry name" value="NTF2-like"/>
    <property type="match status" value="1"/>
</dbReference>
<dbReference type="Gene3D" id="3.10.450.50">
    <property type="match status" value="1"/>
</dbReference>
<protein>
    <submittedName>
        <fullName evidence="2">Nuclear transport factor 2 family protein</fullName>
    </submittedName>
</protein>
<dbReference type="PROSITE" id="PS51257">
    <property type="entry name" value="PROKAR_LIPOPROTEIN"/>
    <property type="match status" value="1"/>
</dbReference>
<proteinExistence type="predicted"/>
<dbReference type="EMBL" id="JAMGBB010000001">
    <property type="protein sequence ID" value="MCL6741197.1"/>
    <property type="molecule type" value="Genomic_DNA"/>
</dbReference>
<dbReference type="RefSeq" id="WP_249915598.1">
    <property type="nucleotide sequence ID" value="NZ_JAMGBB010000001.1"/>
</dbReference>
<dbReference type="InterPro" id="IPR032710">
    <property type="entry name" value="NTF2-like_dom_sf"/>
</dbReference>